<comment type="caution">
    <text evidence="2">The sequence shown here is derived from an EMBL/GenBank/DDBJ whole genome shotgun (WGS) entry which is preliminary data.</text>
</comment>
<dbReference type="AlphaFoldDB" id="A0A426XMB3"/>
<protein>
    <submittedName>
        <fullName evidence="2">Uncharacterized protein</fullName>
    </submittedName>
</protein>
<proteinExistence type="predicted"/>
<sequence length="68" mass="7681">MESSWINTSSLALDLSVGPRWLPDEASRRRQTGSTHAQQSVSQKDEVSYARRLITDSMLPRTYPQACL</sequence>
<evidence type="ECO:0000313" key="2">
    <source>
        <dbReference type="EMBL" id="RRT40647.1"/>
    </source>
</evidence>
<gene>
    <name evidence="2" type="ORF">B296_00055207</name>
</gene>
<evidence type="ECO:0000313" key="3">
    <source>
        <dbReference type="Proteomes" id="UP000287651"/>
    </source>
</evidence>
<reference evidence="2 3" key="1">
    <citation type="journal article" date="2014" name="Agronomy (Basel)">
        <title>A Draft Genome Sequence for Ensete ventricosum, the Drought-Tolerant Tree Against Hunger.</title>
        <authorList>
            <person name="Harrison J."/>
            <person name="Moore K.A."/>
            <person name="Paszkiewicz K."/>
            <person name="Jones T."/>
            <person name="Grant M."/>
            <person name="Ambacheew D."/>
            <person name="Muzemil S."/>
            <person name="Studholme D.J."/>
        </authorList>
    </citation>
    <scope>NUCLEOTIDE SEQUENCE [LARGE SCALE GENOMIC DNA]</scope>
</reference>
<feature type="region of interest" description="Disordered" evidence="1">
    <location>
        <begin position="24"/>
        <end position="47"/>
    </location>
</feature>
<organism evidence="2 3">
    <name type="scientific">Ensete ventricosum</name>
    <name type="common">Abyssinian banana</name>
    <name type="synonym">Musa ensete</name>
    <dbReference type="NCBI Taxonomy" id="4639"/>
    <lineage>
        <taxon>Eukaryota</taxon>
        <taxon>Viridiplantae</taxon>
        <taxon>Streptophyta</taxon>
        <taxon>Embryophyta</taxon>
        <taxon>Tracheophyta</taxon>
        <taxon>Spermatophyta</taxon>
        <taxon>Magnoliopsida</taxon>
        <taxon>Liliopsida</taxon>
        <taxon>Zingiberales</taxon>
        <taxon>Musaceae</taxon>
        <taxon>Ensete</taxon>
    </lineage>
</organism>
<dbReference type="EMBL" id="AMZH03019218">
    <property type="protein sequence ID" value="RRT40647.1"/>
    <property type="molecule type" value="Genomic_DNA"/>
</dbReference>
<name>A0A426XMB3_ENSVE</name>
<feature type="compositionally biased region" description="Polar residues" evidence="1">
    <location>
        <begin position="32"/>
        <end position="42"/>
    </location>
</feature>
<accession>A0A426XMB3</accession>
<dbReference type="Proteomes" id="UP000287651">
    <property type="component" value="Unassembled WGS sequence"/>
</dbReference>
<evidence type="ECO:0000256" key="1">
    <source>
        <dbReference type="SAM" id="MobiDB-lite"/>
    </source>
</evidence>